<dbReference type="RefSeq" id="WP_035346138.1">
    <property type="nucleotide sequence ID" value="NZ_BAUU01000026.1"/>
</dbReference>
<evidence type="ECO:0000313" key="2">
    <source>
        <dbReference type="EMBL" id="GAE31923.1"/>
    </source>
</evidence>
<keyword evidence="3" id="KW-1185">Reference proteome</keyword>
<evidence type="ECO:0000259" key="1">
    <source>
        <dbReference type="Pfam" id="PF09851"/>
    </source>
</evidence>
<dbReference type="Pfam" id="PF09851">
    <property type="entry name" value="SHOCT"/>
    <property type="match status" value="1"/>
</dbReference>
<dbReference type="STRING" id="1236971.JCM9152_3423"/>
<proteinExistence type="predicted"/>
<dbReference type="Proteomes" id="UP000018895">
    <property type="component" value="Unassembled WGS sequence"/>
</dbReference>
<gene>
    <name evidence="2" type="ORF">JCM9152_3423</name>
</gene>
<sequence>MGLKGWLKPKKVIAVEVVQGKIGDKREMVYSIYYGEEEGVVTVNKKKYYFLGFTERSYEETSNSKALAGAAVGSLFSARAALVGGAIGAKKKKKINCTLGFKDIETGEVYTIEIVMKPEQIHRLDKLDIYKLEENKLDDNNNEAQITTAEQIREFKQLLDDGIISEEEFEKKKQQLLS</sequence>
<protein>
    <recommendedName>
        <fullName evidence="1">SHOCT domain-containing protein</fullName>
    </recommendedName>
</protein>
<feature type="domain" description="SHOCT" evidence="1">
    <location>
        <begin position="150"/>
        <end position="177"/>
    </location>
</feature>
<accession>W4QJX6</accession>
<evidence type="ECO:0000313" key="3">
    <source>
        <dbReference type="Proteomes" id="UP000018895"/>
    </source>
</evidence>
<comment type="caution">
    <text evidence="2">The sequence shown here is derived from an EMBL/GenBank/DDBJ whole genome shotgun (WGS) entry which is preliminary data.</text>
</comment>
<dbReference type="AlphaFoldDB" id="W4QJX6"/>
<dbReference type="EMBL" id="BAUU01000026">
    <property type="protein sequence ID" value="GAE31923.1"/>
    <property type="molecule type" value="Genomic_DNA"/>
</dbReference>
<organism evidence="2 3">
    <name type="scientific">Halalkalibacter hemicellulosilyticusJCM 9152</name>
    <dbReference type="NCBI Taxonomy" id="1236971"/>
    <lineage>
        <taxon>Bacteria</taxon>
        <taxon>Bacillati</taxon>
        <taxon>Bacillota</taxon>
        <taxon>Bacilli</taxon>
        <taxon>Bacillales</taxon>
        <taxon>Bacillaceae</taxon>
        <taxon>Halalkalibacter</taxon>
    </lineage>
</organism>
<dbReference type="OrthoDB" id="1908357at2"/>
<name>W4QJX6_9BACI</name>
<reference evidence="2" key="1">
    <citation type="journal article" date="2014" name="Genome Announc.">
        <title>Draft Genome Sequences of Three Alkaliphilic Bacillus Strains, Bacillus wakoensis JCM 9140T, Bacillus akibai JCM 9157T, and Bacillus hemicellulosilyticus JCM 9152T.</title>
        <authorList>
            <person name="Yuki M."/>
            <person name="Oshima K."/>
            <person name="Suda W."/>
            <person name="Oshida Y."/>
            <person name="Kitamura K."/>
            <person name="Iida T."/>
            <person name="Hattori M."/>
            <person name="Ohkuma M."/>
        </authorList>
    </citation>
    <scope>NUCLEOTIDE SEQUENCE [LARGE SCALE GENOMIC DNA]</scope>
    <source>
        <strain evidence="2">JCM 9152</strain>
    </source>
</reference>
<dbReference type="InterPro" id="IPR018649">
    <property type="entry name" value="SHOCT"/>
</dbReference>